<keyword evidence="6" id="KW-1185">Reference proteome</keyword>
<gene>
    <name evidence="5" type="ORF">NPA36_05275</name>
</gene>
<keyword evidence="2" id="KW-0805">Transcription regulation</keyword>
<organism evidence="5 6">
    <name type="scientific">Granulicatella seriolae</name>
    <dbReference type="NCBI Taxonomy" id="2967226"/>
    <lineage>
        <taxon>Bacteria</taxon>
        <taxon>Bacillati</taxon>
        <taxon>Bacillota</taxon>
        <taxon>Bacilli</taxon>
        <taxon>Lactobacillales</taxon>
        <taxon>Carnobacteriaceae</taxon>
        <taxon>Granulicatella</taxon>
    </lineage>
</organism>
<dbReference type="InterPro" id="IPR036388">
    <property type="entry name" value="WH-like_DNA-bd_sf"/>
</dbReference>
<name>A0ABT1WNZ9_9LACT</name>
<reference evidence="5" key="2">
    <citation type="journal article" date="2023" name="Curr. Microbiol.">
        <title>Granulicatella seriolae sp. nov., a Novel Facultative Anaerobe Isolated from Yellowtail Marine Fish.</title>
        <authorList>
            <person name="Lee M."/>
            <person name="Choi Y.J."/>
            <person name="Farooq A."/>
            <person name="Jeong J.B."/>
            <person name="Jung M.Y."/>
        </authorList>
    </citation>
    <scope>NUCLEOTIDE SEQUENCE</scope>
    <source>
        <strain evidence="5">S8</strain>
    </source>
</reference>
<evidence type="ECO:0000256" key="2">
    <source>
        <dbReference type="ARBA" id="ARBA00023015"/>
    </source>
</evidence>
<evidence type="ECO:0000313" key="5">
    <source>
        <dbReference type="EMBL" id="MCQ9209959.1"/>
    </source>
</evidence>
<evidence type="ECO:0000256" key="1">
    <source>
        <dbReference type="ARBA" id="ARBA00011046"/>
    </source>
</evidence>
<reference evidence="5" key="1">
    <citation type="submission" date="2022-07" db="EMBL/GenBank/DDBJ databases">
        <authorList>
            <person name="Jung M.-Y."/>
            <person name="Lee M."/>
        </authorList>
    </citation>
    <scope>NUCLEOTIDE SEQUENCE</scope>
    <source>
        <strain evidence="5">S8</strain>
    </source>
</reference>
<dbReference type="Gene3D" id="1.10.10.10">
    <property type="entry name" value="Winged helix-like DNA-binding domain superfamily/Winged helix DNA-binding domain"/>
    <property type="match status" value="1"/>
</dbReference>
<comment type="caution">
    <text evidence="5">The sequence shown here is derived from an EMBL/GenBank/DDBJ whole genome shotgun (WGS) entry which is preliminary data.</text>
</comment>
<accession>A0ABT1WNZ9</accession>
<evidence type="ECO:0000313" key="6">
    <source>
        <dbReference type="Proteomes" id="UP001059480"/>
    </source>
</evidence>
<dbReference type="InterPro" id="IPR014071">
    <property type="entry name" value="Cu_transp_CopY/TcrY"/>
</dbReference>
<evidence type="ECO:0000256" key="3">
    <source>
        <dbReference type="ARBA" id="ARBA00023125"/>
    </source>
</evidence>
<dbReference type="SUPFAM" id="SSF46785">
    <property type="entry name" value="Winged helix' DNA-binding domain"/>
    <property type="match status" value="1"/>
</dbReference>
<dbReference type="Pfam" id="PF03965">
    <property type="entry name" value="Penicillinase_R"/>
    <property type="match status" value="1"/>
</dbReference>
<keyword evidence="4" id="KW-0804">Transcription</keyword>
<dbReference type="PIRSF" id="PIRSF019455">
    <property type="entry name" value="CopR_AtkY"/>
    <property type="match status" value="1"/>
</dbReference>
<comment type="similarity">
    <text evidence="1">Belongs to the BlaI transcriptional regulatory family.</text>
</comment>
<dbReference type="Proteomes" id="UP001059480">
    <property type="component" value="Unassembled WGS sequence"/>
</dbReference>
<dbReference type="InterPro" id="IPR036390">
    <property type="entry name" value="WH_DNA-bd_sf"/>
</dbReference>
<reference evidence="5" key="3">
    <citation type="journal article" date="2023" name="Microbiol. Resour. Announc.">
        <title>Draft Genome Sequence of Granulicatella sp. Strain S8, Isolated from a Marine Fish, Seriola quinqueradiata.</title>
        <authorList>
            <person name="Lee M."/>
            <person name="Farooq A."/>
            <person name="Jeong J.B."/>
            <person name="Jung M.Y."/>
        </authorList>
    </citation>
    <scope>NUCLEOTIDE SEQUENCE</scope>
    <source>
        <strain evidence="5">S8</strain>
    </source>
</reference>
<sequence length="144" mass="16506">MEEKSMSQAEWQVMRVLWAHPKSSSNYIIQALQETYSWKPATIKTLIGRLIKKDFILADTSNTKFLYSASIPEEAHTQNQWQNLFDHICNTKHGMIIEDMIEQVPISKSDLQAIIKVAQEKLDQAPETITCQCIPGQCTCRQHA</sequence>
<keyword evidence="3" id="KW-0238">DNA-binding</keyword>
<dbReference type="EMBL" id="JANHNZ010000004">
    <property type="protein sequence ID" value="MCQ9209959.1"/>
    <property type="molecule type" value="Genomic_DNA"/>
</dbReference>
<evidence type="ECO:0000256" key="4">
    <source>
        <dbReference type="ARBA" id="ARBA00023163"/>
    </source>
</evidence>
<dbReference type="RefSeq" id="WP_256945075.1">
    <property type="nucleotide sequence ID" value="NZ_JANHNZ010000004.1"/>
</dbReference>
<dbReference type="InterPro" id="IPR005650">
    <property type="entry name" value="BlaI_family"/>
</dbReference>
<proteinExistence type="inferred from homology"/>
<protein>
    <submittedName>
        <fullName evidence="5">CopY/TcrY family copper transport repressor</fullName>
    </submittedName>
</protein>
<dbReference type="NCBIfam" id="TIGR02698">
    <property type="entry name" value="CopY_TcrY"/>
    <property type="match status" value="1"/>
</dbReference>